<keyword evidence="7" id="KW-0862">Zinc</keyword>
<dbReference type="SUPFAM" id="SSF57850">
    <property type="entry name" value="RING/U-box"/>
    <property type="match status" value="1"/>
</dbReference>
<evidence type="ECO:0000256" key="7">
    <source>
        <dbReference type="ARBA" id="ARBA00022833"/>
    </source>
</evidence>
<dbReference type="InterPro" id="IPR045191">
    <property type="entry name" value="MBR1/2-like"/>
</dbReference>
<evidence type="ECO:0000256" key="8">
    <source>
        <dbReference type="PROSITE-ProRule" id="PRU00175"/>
    </source>
</evidence>
<evidence type="ECO:0000313" key="11">
    <source>
        <dbReference type="Proteomes" id="UP000695007"/>
    </source>
</evidence>
<protein>
    <recommendedName>
        <fullName evidence="2">RING-type E3 ubiquitin transferase</fullName>
        <ecNumber evidence="2">2.3.2.27</ecNumber>
    </recommendedName>
</protein>
<dbReference type="KEGG" id="csol:105364709"/>
<keyword evidence="5 8" id="KW-0863">Zinc-finger</keyword>
<dbReference type="GO" id="GO:0008270">
    <property type="term" value="F:zinc ion binding"/>
    <property type="evidence" value="ECO:0007669"/>
    <property type="project" value="UniProtKB-KW"/>
</dbReference>
<evidence type="ECO:0000256" key="3">
    <source>
        <dbReference type="ARBA" id="ARBA00022679"/>
    </source>
</evidence>
<feature type="region of interest" description="Disordered" evidence="9">
    <location>
        <begin position="203"/>
        <end position="286"/>
    </location>
</feature>
<dbReference type="PROSITE" id="PS50089">
    <property type="entry name" value="ZF_RING_2"/>
    <property type="match status" value="1"/>
</dbReference>
<dbReference type="CDD" id="cd16474">
    <property type="entry name" value="RING-H2_RNF111-like"/>
    <property type="match status" value="1"/>
</dbReference>
<keyword evidence="11" id="KW-1185">Reference proteome</keyword>
<sequence length="641" mass="72667">MDEGEKSKNTWSKEKVESSNDLFNGEATAGSLDVVNVTSLADIFDTAFTSTADPASHSRYPSGNEMDYEHLFADSDIEETDVTTAVSYPCHSHRHLQAANDYVCSHYVPTSIVNSANYGLTESINCNMCQSRQEKTTKKASAVSKTESTQEGVYVNGYRHQTLCLDAYTKYERKCAKLKRARISTESPADSCSIAGPSRLIDHPVGYSISESENPDEDSSNSEIHNITNNKITKTALFTPTQSTMMNSQDMHPNETSRTDGAPTSSDIHIEWSSSDSSENEDEDSSVEVVGTVNCTDKINSNASTQDVQNVEQSQPVAVVDLTTESDDEHTESNSVHESNPSPTNARLRTRRHCIHHDWMSSLTSSRHDHQHRLRNDPSYMMDIVSRMHRMPPTMERLWMIQQRIQEQHRQYQHMRQDSRYSRRMYGPHRFIPPNTNISETGHSTCSINCCNHLNPACARRDNTYFRLPYPALTTAILPPPQQPMVYSHPESGSTRNSPNFGITPVVPNQTPHEFPYYSYHPMSHATQNQLFSPRSETYIHIADFRHIVCARGGATQDSIESHTFPHKYKRVKDVENKEDAIEKCTICLSEFEENENVRRLPCMHLFHIDCVDQWLCTNSCCPICRVDIETYVDKELSLLT</sequence>
<dbReference type="PANTHER" id="PTHR22937:SF65">
    <property type="entry name" value="E3 UBIQUITIN-PROTEIN LIGASE ARK2C"/>
    <property type="match status" value="1"/>
</dbReference>
<accession>A0AAJ7DYG0</accession>
<dbReference type="PANTHER" id="PTHR22937">
    <property type="entry name" value="E3 UBIQUITIN-PROTEIN LIGASE RNF165"/>
    <property type="match status" value="1"/>
</dbReference>
<reference evidence="12 13" key="1">
    <citation type="submission" date="2025-04" db="UniProtKB">
        <authorList>
            <consortium name="RefSeq"/>
        </authorList>
    </citation>
    <scope>IDENTIFICATION</scope>
</reference>
<organism evidence="11 12">
    <name type="scientific">Ceratosolen solmsi marchali</name>
    <dbReference type="NCBI Taxonomy" id="326594"/>
    <lineage>
        <taxon>Eukaryota</taxon>
        <taxon>Metazoa</taxon>
        <taxon>Ecdysozoa</taxon>
        <taxon>Arthropoda</taxon>
        <taxon>Hexapoda</taxon>
        <taxon>Insecta</taxon>
        <taxon>Pterygota</taxon>
        <taxon>Neoptera</taxon>
        <taxon>Endopterygota</taxon>
        <taxon>Hymenoptera</taxon>
        <taxon>Apocrita</taxon>
        <taxon>Proctotrupomorpha</taxon>
        <taxon>Chalcidoidea</taxon>
        <taxon>Agaonidae</taxon>
        <taxon>Agaoninae</taxon>
        <taxon>Ceratosolen</taxon>
    </lineage>
</organism>
<feature type="compositionally biased region" description="Polar residues" evidence="9">
    <location>
        <begin position="225"/>
        <end position="251"/>
    </location>
</feature>
<evidence type="ECO:0000256" key="6">
    <source>
        <dbReference type="ARBA" id="ARBA00022786"/>
    </source>
</evidence>
<dbReference type="EC" id="2.3.2.27" evidence="2"/>
<keyword evidence="6" id="KW-0833">Ubl conjugation pathway</keyword>
<evidence type="ECO:0000256" key="9">
    <source>
        <dbReference type="SAM" id="MobiDB-lite"/>
    </source>
</evidence>
<dbReference type="GO" id="GO:0061630">
    <property type="term" value="F:ubiquitin protein ligase activity"/>
    <property type="evidence" value="ECO:0007669"/>
    <property type="project" value="UniProtKB-EC"/>
</dbReference>
<dbReference type="InterPro" id="IPR001841">
    <property type="entry name" value="Znf_RING"/>
</dbReference>
<dbReference type="InterPro" id="IPR013083">
    <property type="entry name" value="Znf_RING/FYVE/PHD"/>
</dbReference>
<feature type="compositionally biased region" description="Low complexity" evidence="9">
    <location>
        <begin position="265"/>
        <end position="277"/>
    </location>
</feature>
<evidence type="ECO:0000256" key="1">
    <source>
        <dbReference type="ARBA" id="ARBA00000900"/>
    </source>
</evidence>
<name>A0AAJ7DYG0_9HYME</name>
<gene>
    <name evidence="12 13 14" type="primary">LOC105364709</name>
</gene>
<keyword evidence="3" id="KW-0808">Transferase</keyword>
<dbReference type="RefSeq" id="XP_011501016.1">
    <property type="nucleotide sequence ID" value="XM_011502714.1"/>
</dbReference>
<dbReference type="GeneID" id="105364709"/>
<dbReference type="GO" id="GO:0005634">
    <property type="term" value="C:nucleus"/>
    <property type="evidence" value="ECO:0007669"/>
    <property type="project" value="TreeGrafter"/>
</dbReference>
<dbReference type="SMART" id="SM00184">
    <property type="entry name" value="RING"/>
    <property type="match status" value="1"/>
</dbReference>
<evidence type="ECO:0000313" key="13">
    <source>
        <dbReference type="RefSeq" id="XP_011501016.1"/>
    </source>
</evidence>
<dbReference type="Gene3D" id="3.30.40.10">
    <property type="entry name" value="Zinc/RING finger domain, C3HC4 (zinc finger)"/>
    <property type="match status" value="1"/>
</dbReference>
<feature type="compositionally biased region" description="Polar residues" evidence="9">
    <location>
        <begin position="333"/>
        <end position="346"/>
    </location>
</feature>
<dbReference type="RefSeq" id="XP_011501017.1">
    <property type="nucleotide sequence ID" value="XM_011502715.1"/>
</dbReference>
<dbReference type="RefSeq" id="XP_011501015.1">
    <property type="nucleotide sequence ID" value="XM_011502713.1"/>
</dbReference>
<evidence type="ECO:0000256" key="4">
    <source>
        <dbReference type="ARBA" id="ARBA00022723"/>
    </source>
</evidence>
<dbReference type="Pfam" id="PF13639">
    <property type="entry name" value="zf-RING_2"/>
    <property type="match status" value="1"/>
</dbReference>
<feature type="region of interest" description="Disordered" evidence="9">
    <location>
        <begin position="324"/>
        <end position="346"/>
    </location>
</feature>
<comment type="catalytic activity">
    <reaction evidence="1">
        <text>S-ubiquitinyl-[E2 ubiquitin-conjugating enzyme]-L-cysteine + [acceptor protein]-L-lysine = [E2 ubiquitin-conjugating enzyme]-L-cysteine + N(6)-ubiquitinyl-[acceptor protein]-L-lysine.</text>
        <dbReference type="EC" id="2.3.2.27"/>
    </reaction>
</comment>
<keyword evidence="4" id="KW-0479">Metal-binding</keyword>
<proteinExistence type="predicted"/>
<evidence type="ECO:0000313" key="12">
    <source>
        <dbReference type="RefSeq" id="XP_011501015.1"/>
    </source>
</evidence>
<evidence type="ECO:0000313" key="14">
    <source>
        <dbReference type="RefSeq" id="XP_011501017.1"/>
    </source>
</evidence>
<dbReference type="AlphaFoldDB" id="A0AAJ7DYG0"/>
<evidence type="ECO:0000259" key="10">
    <source>
        <dbReference type="PROSITE" id="PS50089"/>
    </source>
</evidence>
<evidence type="ECO:0000256" key="5">
    <source>
        <dbReference type="ARBA" id="ARBA00022771"/>
    </source>
</evidence>
<evidence type="ECO:0000256" key="2">
    <source>
        <dbReference type="ARBA" id="ARBA00012483"/>
    </source>
</evidence>
<dbReference type="Proteomes" id="UP000695007">
    <property type="component" value="Unplaced"/>
</dbReference>
<feature type="domain" description="RING-type" evidence="10">
    <location>
        <begin position="585"/>
        <end position="626"/>
    </location>
</feature>